<protein>
    <submittedName>
        <fullName evidence="1">Uncharacterized protein</fullName>
    </submittedName>
</protein>
<sequence length="75" mass="7972">MATNTIFDEPGRDGELARALNVALHALVLHNGMRAVSEGKEITLNFAGEIETVQRALALLGVDPSETLPYLGSVP</sequence>
<dbReference type="RefSeq" id="WP_087649577.1">
    <property type="nucleotide sequence ID" value="NZ_FCON02000198.1"/>
</dbReference>
<comment type="caution">
    <text evidence="1">The sequence shown here is derived from an EMBL/GenBank/DDBJ whole genome shotgun (WGS) entry which is preliminary data.</text>
</comment>
<dbReference type="AlphaFoldDB" id="A0A158KX78"/>
<organism evidence="1 2">
    <name type="scientific">Caballeronia choica</name>
    <dbReference type="NCBI Taxonomy" id="326476"/>
    <lineage>
        <taxon>Bacteria</taxon>
        <taxon>Pseudomonadati</taxon>
        <taxon>Pseudomonadota</taxon>
        <taxon>Betaproteobacteria</taxon>
        <taxon>Burkholderiales</taxon>
        <taxon>Burkholderiaceae</taxon>
        <taxon>Caballeronia</taxon>
    </lineage>
</organism>
<name>A0A158KX78_9BURK</name>
<dbReference type="EMBL" id="FCON02000198">
    <property type="protein sequence ID" value="SAL85714.1"/>
    <property type="molecule type" value="Genomic_DNA"/>
</dbReference>
<evidence type="ECO:0000313" key="2">
    <source>
        <dbReference type="Proteomes" id="UP000054770"/>
    </source>
</evidence>
<proteinExistence type="predicted"/>
<dbReference type="Proteomes" id="UP000054770">
    <property type="component" value="Unassembled WGS sequence"/>
</dbReference>
<gene>
    <name evidence="1" type="ORF">AWB68_07776</name>
</gene>
<dbReference type="OrthoDB" id="9103066at2"/>
<evidence type="ECO:0000313" key="1">
    <source>
        <dbReference type="EMBL" id="SAL85714.1"/>
    </source>
</evidence>
<reference evidence="1" key="1">
    <citation type="submission" date="2016-01" db="EMBL/GenBank/DDBJ databases">
        <authorList>
            <person name="Peeters C."/>
        </authorList>
    </citation>
    <scope>NUCLEOTIDE SEQUENCE [LARGE SCALE GENOMIC DNA]</scope>
    <source>
        <strain evidence="1">LMG 22940</strain>
    </source>
</reference>
<keyword evidence="2" id="KW-1185">Reference proteome</keyword>
<accession>A0A158KX78</accession>